<gene>
    <name evidence="4" type="ORF">NCTC10392_05263</name>
</gene>
<protein>
    <submittedName>
        <fullName evidence="4">Sigma factor regulatory protein, FecR/PupR family</fullName>
    </submittedName>
</protein>
<dbReference type="AlphaFoldDB" id="A0A379IKM0"/>
<dbReference type="InterPro" id="IPR032623">
    <property type="entry name" value="FecR_N"/>
</dbReference>
<sequence>MTQASSKPVSARVLDAAIAWQLSLDSGDRSAVEQEEFNKWLASSDEHARAWRQLGMLDQRFSVASGPARAALLQSRESIRRRVRKLGSGLASVVLVCGLALFAGQRYVPINYWLADQRTATGEQRTLKLADGTLINLNTHSAIDVRFDEKRRVIVLQDGEILVETGHNDARPFIVETRDGSLRALGTRFIVKREDDGTRLSVLQSAVAAQPEALHQEQVFKEGQQVLMRHDGLGPLLAVAPGTDAWTRGMLVVDNARLGDVVEELGRYRTGYLGVDKNVADLRITGSFPLQDTDLALNALLPTLPVQIQQRTPWWVTVVPKVAGNP</sequence>
<dbReference type="OrthoDB" id="1099576at2"/>
<dbReference type="KEGG" id="pfn:HZ99_15295"/>
<dbReference type="Proteomes" id="UP000255125">
    <property type="component" value="Unassembled WGS sequence"/>
</dbReference>
<dbReference type="PANTHER" id="PTHR30273">
    <property type="entry name" value="PERIPLASMIC SIGNAL SENSOR AND SIGMA FACTOR ACTIVATOR FECR-RELATED"/>
    <property type="match status" value="1"/>
</dbReference>
<accession>A0A379IKM0</accession>
<feature type="domain" description="FecR protein" evidence="2">
    <location>
        <begin position="118"/>
        <end position="207"/>
    </location>
</feature>
<dbReference type="GO" id="GO:0016989">
    <property type="term" value="F:sigma factor antagonist activity"/>
    <property type="evidence" value="ECO:0007669"/>
    <property type="project" value="TreeGrafter"/>
</dbReference>
<dbReference type="PANTHER" id="PTHR30273:SF2">
    <property type="entry name" value="PROTEIN FECR"/>
    <property type="match status" value="1"/>
</dbReference>
<organism evidence="4 5">
    <name type="scientific">Pseudomonas fluorescens</name>
    <dbReference type="NCBI Taxonomy" id="294"/>
    <lineage>
        <taxon>Bacteria</taxon>
        <taxon>Pseudomonadati</taxon>
        <taxon>Pseudomonadota</taxon>
        <taxon>Gammaproteobacteria</taxon>
        <taxon>Pseudomonadales</taxon>
        <taxon>Pseudomonadaceae</taxon>
        <taxon>Pseudomonas</taxon>
    </lineage>
</organism>
<keyword evidence="1" id="KW-0472">Membrane</keyword>
<feature type="domain" description="FecR N-terminal" evidence="3">
    <location>
        <begin position="15"/>
        <end position="54"/>
    </location>
</feature>
<dbReference type="InterPro" id="IPR012373">
    <property type="entry name" value="Ferrdict_sens_TM"/>
</dbReference>
<feature type="transmembrane region" description="Helical" evidence="1">
    <location>
        <begin position="86"/>
        <end position="104"/>
    </location>
</feature>
<evidence type="ECO:0000256" key="1">
    <source>
        <dbReference type="SAM" id="Phobius"/>
    </source>
</evidence>
<evidence type="ECO:0000313" key="5">
    <source>
        <dbReference type="Proteomes" id="UP000255125"/>
    </source>
</evidence>
<evidence type="ECO:0000259" key="2">
    <source>
        <dbReference type="Pfam" id="PF04773"/>
    </source>
</evidence>
<keyword evidence="1" id="KW-0812">Transmembrane</keyword>
<proteinExistence type="predicted"/>
<evidence type="ECO:0000259" key="3">
    <source>
        <dbReference type="Pfam" id="PF16220"/>
    </source>
</evidence>
<evidence type="ECO:0000313" key="4">
    <source>
        <dbReference type="EMBL" id="SUD33849.1"/>
    </source>
</evidence>
<dbReference type="EMBL" id="UGUS01000002">
    <property type="protein sequence ID" value="SUD33849.1"/>
    <property type="molecule type" value="Genomic_DNA"/>
</dbReference>
<dbReference type="InterPro" id="IPR006860">
    <property type="entry name" value="FecR"/>
</dbReference>
<keyword evidence="1" id="KW-1133">Transmembrane helix</keyword>
<reference evidence="4 5" key="1">
    <citation type="submission" date="2018-06" db="EMBL/GenBank/DDBJ databases">
        <authorList>
            <consortium name="Pathogen Informatics"/>
            <person name="Doyle S."/>
        </authorList>
    </citation>
    <scope>NUCLEOTIDE SEQUENCE [LARGE SCALE GENOMIC DNA]</scope>
    <source>
        <strain evidence="4 5">NCTC10392</strain>
    </source>
</reference>
<name>A0A379IKM0_PSEFL</name>
<dbReference type="RefSeq" id="WP_038443931.1">
    <property type="nucleotide sequence ID" value="NZ_CP008896.1"/>
</dbReference>
<dbReference type="Pfam" id="PF04773">
    <property type="entry name" value="FecR"/>
    <property type="match status" value="1"/>
</dbReference>
<dbReference type="Pfam" id="PF16220">
    <property type="entry name" value="DUF4880"/>
    <property type="match status" value="1"/>
</dbReference>
<dbReference type="PIRSF" id="PIRSF018266">
    <property type="entry name" value="FecR"/>
    <property type="match status" value="1"/>
</dbReference>
<dbReference type="Gene3D" id="2.60.120.1440">
    <property type="match status" value="1"/>
</dbReference>